<sequence>MVIAGAGGHALEVLDILIAQNRTDNLVFFDEVGSEVLFEEQFPILKSEEALKTHFSKDPRFILGVGNSSVREEFYKRFTILGGEHITIKGQDNCLSPSSECGQADIMNLCFIGPKTIIGKGTLINTSAKIHHEVKIGDFCEIAPGAALLGKVTLGNQVLVGANATILPNIKIGNNVKIGAGAVVTKDVSEGSLIVGVPGRMVYRNE</sequence>
<comment type="caution">
    <text evidence="6">The sequence shown here is derived from an EMBL/GenBank/DDBJ whole genome shotgun (WGS) entry which is preliminary data.</text>
</comment>
<organism evidence="6 7">
    <name type="scientific">Belliella aquatica</name>
    <dbReference type="NCBI Taxonomy" id="1323734"/>
    <lineage>
        <taxon>Bacteria</taxon>
        <taxon>Pseudomonadati</taxon>
        <taxon>Bacteroidota</taxon>
        <taxon>Cytophagia</taxon>
        <taxon>Cytophagales</taxon>
        <taxon>Cyclobacteriaceae</taxon>
        <taxon>Belliella</taxon>
    </lineage>
</organism>
<evidence type="ECO:0000256" key="1">
    <source>
        <dbReference type="ARBA" id="ARBA00007274"/>
    </source>
</evidence>
<reference evidence="7" key="1">
    <citation type="journal article" date="2019" name="Int. J. Syst. Evol. Microbiol.">
        <title>The Global Catalogue of Microorganisms (GCM) 10K type strain sequencing project: providing services to taxonomists for standard genome sequencing and annotation.</title>
        <authorList>
            <consortium name="The Broad Institute Genomics Platform"/>
            <consortium name="The Broad Institute Genome Sequencing Center for Infectious Disease"/>
            <person name="Wu L."/>
            <person name="Ma J."/>
        </authorList>
    </citation>
    <scope>NUCLEOTIDE SEQUENCE [LARGE SCALE GENOMIC DNA]</scope>
    <source>
        <strain evidence="7">CGMCC 1.12479</strain>
    </source>
</reference>
<dbReference type="Proteomes" id="UP000635885">
    <property type="component" value="Unassembled WGS sequence"/>
</dbReference>
<dbReference type="Gene3D" id="3.40.50.20">
    <property type="match status" value="1"/>
</dbReference>
<dbReference type="CDD" id="cd03360">
    <property type="entry name" value="LbH_AT_putative"/>
    <property type="match status" value="1"/>
</dbReference>
<dbReference type="SUPFAM" id="SSF51161">
    <property type="entry name" value="Trimeric LpxA-like enzymes"/>
    <property type="match status" value="1"/>
</dbReference>
<keyword evidence="4" id="KW-0012">Acyltransferase</keyword>
<dbReference type="PANTHER" id="PTHR43300:SF7">
    <property type="entry name" value="UDP-N-ACETYLBACILLOSAMINE N-ACETYLTRANSFERASE"/>
    <property type="match status" value="1"/>
</dbReference>
<dbReference type="Gene3D" id="2.160.10.10">
    <property type="entry name" value="Hexapeptide repeat proteins"/>
    <property type="match status" value="1"/>
</dbReference>
<dbReference type="InterPro" id="IPR050179">
    <property type="entry name" value="Trans_hexapeptide_repeat"/>
</dbReference>
<accession>A0ABQ1M2J6</accession>
<feature type="domain" description="PglD N-terminal" evidence="5">
    <location>
        <begin position="2"/>
        <end position="77"/>
    </location>
</feature>
<dbReference type="InterPro" id="IPR018357">
    <property type="entry name" value="Hexapep_transf_CS"/>
</dbReference>
<comment type="similarity">
    <text evidence="1">Belongs to the transferase hexapeptide repeat family.</text>
</comment>
<dbReference type="Pfam" id="PF17836">
    <property type="entry name" value="PglD_N"/>
    <property type="match status" value="1"/>
</dbReference>
<keyword evidence="7" id="KW-1185">Reference proteome</keyword>
<keyword evidence="2" id="KW-0808">Transferase</keyword>
<dbReference type="InterPro" id="IPR011004">
    <property type="entry name" value="Trimer_LpxA-like_sf"/>
</dbReference>
<dbReference type="Pfam" id="PF00132">
    <property type="entry name" value="Hexapep"/>
    <property type="match status" value="2"/>
</dbReference>
<dbReference type="InterPro" id="IPR041561">
    <property type="entry name" value="PglD_N"/>
</dbReference>
<evidence type="ECO:0000313" key="6">
    <source>
        <dbReference type="EMBL" id="GGC31702.1"/>
    </source>
</evidence>
<protein>
    <recommendedName>
        <fullName evidence="5">PglD N-terminal domain-containing protein</fullName>
    </recommendedName>
</protein>
<evidence type="ECO:0000256" key="3">
    <source>
        <dbReference type="ARBA" id="ARBA00022737"/>
    </source>
</evidence>
<dbReference type="PANTHER" id="PTHR43300">
    <property type="entry name" value="ACETYLTRANSFERASE"/>
    <property type="match status" value="1"/>
</dbReference>
<dbReference type="InterPro" id="IPR020019">
    <property type="entry name" value="AcTrfase_PglD-like"/>
</dbReference>
<dbReference type="NCBIfam" id="TIGR03570">
    <property type="entry name" value="NeuD_NnaD"/>
    <property type="match status" value="1"/>
</dbReference>
<evidence type="ECO:0000313" key="7">
    <source>
        <dbReference type="Proteomes" id="UP000635885"/>
    </source>
</evidence>
<dbReference type="InterPro" id="IPR001451">
    <property type="entry name" value="Hexapep"/>
</dbReference>
<keyword evidence="3" id="KW-0677">Repeat</keyword>
<evidence type="ECO:0000259" key="5">
    <source>
        <dbReference type="Pfam" id="PF17836"/>
    </source>
</evidence>
<gene>
    <name evidence="6" type="ORF">GCM10010993_08330</name>
</gene>
<proteinExistence type="inferred from homology"/>
<dbReference type="PROSITE" id="PS00101">
    <property type="entry name" value="HEXAPEP_TRANSFERASES"/>
    <property type="match status" value="1"/>
</dbReference>
<name>A0ABQ1M2J6_9BACT</name>
<evidence type="ECO:0000256" key="4">
    <source>
        <dbReference type="ARBA" id="ARBA00023315"/>
    </source>
</evidence>
<evidence type="ECO:0000256" key="2">
    <source>
        <dbReference type="ARBA" id="ARBA00022679"/>
    </source>
</evidence>
<dbReference type="RefSeq" id="WP_188440012.1">
    <property type="nucleotide sequence ID" value="NZ_BMFD01000002.1"/>
</dbReference>
<dbReference type="EMBL" id="BMFD01000002">
    <property type="protein sequence ID" value="GGC31702.1"/>
    <property type="molecule type" value="Genomic_DNA"/>
</dbReference>